<dbReference type="Pfam" id="PF00584">
    <property type="entry name" value="SecE"/>
    <property type="match status" value="1"/>
</dbReference>
<dbReference type="HOGENOM" id="CLU_113663_6_1_10"/>
<comment type="subunit">
    <text evidence="8">Component of the Sec protein translocase complex. Heterotrimer consisting of SecY, SecE and SecG subunits. The heterotrimers can form oligomers, although 1 heterotrimer is thought to be able to translocate proteins. Interacts with the ribosome. Interacts with SecDF, and other proteins may be involved. Interacts with SecA.</text>
</comment>
<dbReference type="GO" id="GO:0065002">
    <property type="term" value="P:intracellular protein transmembrane transport"/>
    <property type="evidence" value="ECO:0007669"/>
    <property type="project" value="UniProtKB-UniRule"/>
</dbReference>
<dbReference type="Proteomes" id="UP000033109">
    <property type="component" value="Chromosome"/>
</dbReference>
<dbReference type="GO" id="GO:0009306">
    <property type="term" value="P:protein secretion"/>
    <property type="evidence" value="ECO:0007669"/>
    <property type="project" value="UniProtKB-UniRule"/>
</dbReference>
<keyword evidence="8" id="KW-1003">Cell membrane</keyword>
<evidence type="ECO:0000256" key="7">
    <source>
        <dbReference type="ARBA" id="ARBA00023136"/>
    </source>
</evidence>
<protein>
    <recommendedName>
        <fullName evidence="8">Protein translocase subunit SecE</fullName>
    </recommendedName>
</protein>
<dbReference type="GO" id="GO:0006605">
    <property type="term" value="P:protein targeting"/>
    <property type="evidence" value="ECO:0007669"/>
    <property type="project" value="UniProtKB-UniRule"/>
</dbReference>
<dbReference type="Gene3D" id="1.20.5.1030">
    <property type="entry name" value="Preprotein translocase secy subunit"/>
    <property type="match status" value="1"/>
</dbReference>
<dbReference type="InterPro" id="IPR038379">
    <property type="entry name" value="SecE_sf"/>
</dbReference>
<evidence type="ECO:0000256" key="8">
    <source>
        <dbReference type="HAMAP-Rule" id="MF_00422"/>
    </source>
</evidence>
<keyword evidence="6 8" id="KW-0811">Translocation</keyword>
<evidence type="ECO:0000256" key="3">
    <source>
        <dbReference type="ARBA" id="ARBA00022692"/>
    </source>
</evidence>
<dbReference type="RefSeq" id="WP_046314258.1">
    <property type="nucleotide sequence ID" value="NZ_CP009621.1"/>
</dbReference>
<sequence length="63" mass="7291">MSNIRTYMNDTVEEMKDKVSWPTYSELQNNSVLVLIGSLIFALVVGAMDFGFDTVLTWFYNQF</sequence>
<reference evidence="9 10" key="1">
    <citation type="journal article" date="2015" name="Sci. Rep.">
        <title>Unraveling adaptation of Pontibacter korlensis to radiation and infertility in desert through complete genome and comparative transcriptomic analysis.</title>
        <authorList>
            <person name="Dai J."/>
            <person name="Dai W."/>
            <person name="Qiu C."/>
            <person name="Yang Z."/>
            <person name="Zhang Y."/>
            <person name="Zhou M."/>
            <person name="Zhang L."/>
            <person name="Fang C."/>
            <person name="Gao Q."/>
            <person name="Yang Q."/>
            <person name="Li X."/>
            <person name="Wang Z."/>
            <person name="Wang Z."/>
            <person name="Jia Z."/>
            <person name="Chen X."/>
        </authorList>
    </citation>
    <scope>NUCLEOTIDE SEQUENCE [LARGE SCALE GENOMIC DNA]</scope>
    <source>
        <strain evidence="9 10">X14-1T</strain>
    </source>
</reference>
<evidence type="ECO:0000256" key="4">
    <source>
        <dbReference type="ARBA" id="ARBA00022927"/>
    </source>
</evidence>
<evidence type="ECO:0000256" key="5">
    <source>
        <dbReference type="ARBA" id="ARBA00022989"/>
    </source>
</evidence>
<evidence type="ECO:0000256" key="2">
    <source>
        <dbReference type="ARBA" id="ARBA00022448"/>
    </source>
</evidence>
<keyword evidence="4 8" id="KW-0653">Protein transport</keyword>
<comment type="subcellular location">
    <subcellularLocation>
        <location evidence="8">Cell membrane</location>
        <topology evidence="8">Single-pass membrane protein</topology>
    </subcellularLocation>
    <subcellularLocation>
        <location evidence="1">Membrane</location>
    </subcellularLocation>
</comment>
<comment type="similarity">
    <text evidence="8">Belongs to the SecE/SEC61-gamma family.</text>
</comment>
<dbReference type="KEGG" id="pko:PKOR_08405"/>
<evidence type="ECO:0000313" key="10">
    <source>
        <dbReference type="Proteomes" id="UP000033109"/>
    </source>
</evidence>
<dbReference type="HAMAP" id="MF_00422">
    <property type="entry name" value="SecE"/>
    <property type="match status" value="1"/>
</dbReference>
<dbReference type="GO" id="GO:0043952">
    <property type="term" value="P:protein transport by the Sec complex"/>
    <property type="evidence" value="ECO:0007669"/>
    <property type="project" value="UniProtKB-UniRule"/>
</dbReference>
<dbReference type="GO" id="GO:0005886">
    <property type="term" value="C:plasma membrane"/>
    <property type="evidence" value="ECO:0007669"/>
    <property type="project" value="UniProtKB-SubCell"/>
</dbReference>
<feature type="transmembrane region" description="Helical" evidence="8">
    <location>
        <begin position="32"/>
        <end position="60"/>
    </location>
</feature>
<keyword evidence="3 8" id="KW-0812">Transmembrane</keyword>
<organism evidence="9 10">
    <name type="scientific">Pontibacter korlensis</name>
    <dbReference type="NCBI Taxonomy" id="400092"/>
    <lineage>
        <taxon>Bacteria</taxon>
        <taxon>Pseudomonadati</taxon>
        <taxon>Bacteroidota</taxon>
        <taxon>Cytophagia</taxon>
        <taxon>Cytophagales</taxon>
        <taxon>Hymenobacteraceae</taxon>
        <taxon>Pontibacter</taxon>
    </lineage>
</organism>
<dbReference type="NCBIfam" id="TIGR00964">
    <property type="entry name" value="secE_bact"/>
    <property type="match status" value="1"/>
</dbReference>
<evidence type="ECO:0000256" key="1">
    <source>
        <dbReference type="ARBA" id="ARBA00004370"/>
    </source>
</evidence>
<accession>A0A0E3UZS3</accession>
<dbReference type="OrthoDB" id="9810735at2"/>
<comment type="function">
    <text evidence="8">Essential subunit of the Sec protein translocation channel SecYEG. Clamps together the 2 halves of SecY. May contact the channel plug during translocation.</text>
</comment>
<dbReference type="PATRIC" id="fig|400092.3.peg.1851"/>
<dbReference type="InterPro" id="IPR005807">
    <property type="entry name" value="SecE_bac"/>
</dbReference>
<dbReference type="GO" id="GO:0008320">
    <property type="term" value="F:protein transmembrane transporter activity"/>
    <property type="evidence" value="ECO:0007669"/>
    <property type="project" value="UniProtKB-UniRule"/>
</dbReference>
<proteinExistence type="inferred from homology"/>
<evidence type="ECO:0000256" key="6">
    <source>
        <dbReference type="ARBA" id="ARBA00023010"/>
    </source>
</evidence>
<dbReference type="EMBL" id="CP009621">
    <property type="protein sequence ID" value="AKD05596.1"/>
    <property type="molecule type" value="Genomic_DNA"/>
</dbReference>
<keyword evidence="7 8" id="KW-0472">Membrane</keyword>
<dbReference type="AlphaFoldDB" id="A0A0E3UZS3"/>
<gene>
    <name evidence="8" type="primary">secE</name>
    <name evidence="9" type="ORF">PKOR_08405</name>
</gene>
<evidence type="ECO:0000313" key="9">
    <source>
        <dbReference type="EMBL" id="AKD05596.1"/>
    </source>
</evidence>
<dbReference type="STRING" id="400092.PKOR_08405"/>
<keyword evidence="2 8" id="KW-0813">Transport</keyword>
<keyword evidence="5 8" id="KW-1133">Transmembrane helix</keyword>
<name>A0A0E3UZS3_9BACT</name>
<keyword evidence="10" id="KW-1185">Reference proteome</keyword>
<dbReference type="InterPro" id="IPR001901">
    <property type="entry name" value="Translocase_SecE/Sec61-g"/>
</dbReference>